<evidence type="ECO:0000313" key="18">
    <source>
        <dbReference type="EMBL" id="QUH28472.1"/>
    </source>
</evidence>
<dbReference type="AlphaFoldDB" id="A0A8J8M8Q7"/>
<dbReference type="Gene3D" id="3.30.565.10">
    <property type="entry name" value="Histidine kinase-like ATPase, C-terminal domain"/>
    <property type="match status" value="1"/>
</dbReference>
<dbReference type="PROSITE" id="PS50885">
    <property type="entry name" value="HAMP"/>
    <property type="match status" value="1"/>
</dbReference>
<dbReference type="InterPro" id="IPR004358">
    <property type="entry name" value="Sig_transdc_His_kin-like_C"/>
</dbReference>
<evidence type="ECO:0000256" key="14">
    <source>
        <dbReference type="SAM" id="Coils"/>
    </source>
</evidence>
<dbReference type="EMBL" id="CP058561">
    <property type="protein sequence ID" value="QUH28472.1"/>
    <property type="molecule type" value="Genomic_DNA"/>
</dbReference>
<keyword evidence="7 15" id="KW-0812">Transmembrane</keyword>
<dbReference type="Proteomes" id="UP000677305">
    <property type="component" value="Chromosome"/>
</dbReference>
<feature type="transmembrane region" description="Helical" evidence="15">
    <location>
        <begin position="12"/>
        <end position="32"/>
    </location>
</feature>
<dbReference type="RefSeq" id="WP_212692696.1">
    <property type="nucleotide sequence ID" value="NZ_CP058561.1"/>
</dbReference>
<keyword evidence="4" id="KW-1003">Cell membrane</keyword>
<evidence type="ECO:0000256" key="11">
    <source>
        <dbReference type="ARBA" id="ARBA00022989"/>
    </source>
</evidence>
<comment type="subcellular location">
    <subcellularLocation>
        <location evidence="2">Cell membrane</location>
        <topology evidence="2">Multi-pass membrane protein</topology>
    </subcellularLocation>
</comment>
<name>A0A8J8M8Q7_9FIRM</name>
<evidence type="ECO:0000256" key="12">
    <source>
        <dbReference type="ARBA" id="ARBA00023012"/>
    </source>
</evidence>
<dbReference type="GO" id="GO:0000155">
    <property type="term" value="F:phosphorelay sensor kinase activity"/>
    <property type="evidence" value="ECO:0007669"/>
    <property type="project" value="InterPro"/>
</dbReference>
<evidence type="ECO:0000256" key="10">
    <source>
        <dbReference type="ARBA" id="ARBA00022840"/>
    </source>
</evidence>
<dbReference type="SUPFAM" id="SSF55874">
    <property type="entry name" value="ATPase domain of HSP90 chaperone/DNA topoisomerase II/histidine kinase"/>
    <property type="match status" value="1"/>
</dbReference>
<keyword evidence="11 15" id="KW-1133">Transmembrane helix</keyword>
<dbReference type="PRINTS" id="PR00344">
    <property type="entry name" value="BCTRLSENSOR"/>
</dbReference>
<keyword evidence="19" id="KW-1185">Reference proteome</keyword>
<evidence type="ECO:0000256" key="9">
    <source>
        <dbReference type="ARBA" id="ARBA00022777"/>
    </source>
</evidence>
<feature type="domain" description="Histidine kinase" evidence="16">
    <location>
        <begin position="271"/>
        <end position="485"/>
    </location>
</feature>
<dbReference type="Gene3D" id="1.10.287.130">
    <property type="match status" value="1"/>
</dbReference>
<keyword evidence="14" id="KW-0175">Coiled coil</keyword>
<dbReference type="FunFam" id="3.30.565.10:FF:000006">
    <property type="entry name" value="Sensor histidine kinase WalK"/>
    <property type="match status" value="1"/>
</dbReference>
<protein>
    <recommendedName>
        <fullName evidence="3">histidine kinase</fullName>
        <ecNumber evidence="3">2.7.13.3</ecNumber>
    </recommendedName>
</protein>
<evidence type="ECO:0000256" key="15">
    <source>
        <dbReference type="SAM" id="Phobius"/>
    </source>
</evidence>
<dbReference type="SMART" id="SM00387">
    <property type="entry name" value="HATPase_c"/>
    <property type="match status" value="1"/>
</dbReference>
<dbReference type="Pfam" id="PF00672">
    <property type="entry name" value="HAMP"/>
    <property type="match status" value="1"/>
</dbReference>
<dbReference type="InterPro" id="IPR050398">
    <property type="entry name" value="HssS/ArlS-like"/>
</dbReference>
<accession>A0A8J8M8Q7</accession>
<evidence type="ECO:0000313" key="19">
    <source>
        <dbReference type="Proteomes" id="UP000677305"/>
    </source>
</evidence>
<dbReference type="PANTHER" id="PTHR45528:SF1">
    <property type="entry name" value="SENSOR HISTIDINE KINASE CPXA"/>
    <property type="match status" value="1"/>
</dbReference>
<dbReference type="Gene3D" id="6.10.340.10">
    <property type="match status" value="1"/>
</dbReference>
<dbReference type="CDD" id="cd06225">
    <property type="entry name" value="HAMP"/>
    <property type="match status" value="1"/>
</dbReference>
<gene>
    <name evidence="18" type="ORF">HYG85_05845</name>
</gene>
<evidence type="ECO:0000256" key="8">
    <source>
        <dbReference type="ARBA" id="ARBA00022741"/>
    </source>
</evidence>
<dbReference type="SUPFAM" id="SSF158472">
    <property type="entry name" value="HAMP domain-like"/>
    <property type="match status" value="1"/>
</dbReference>
<evidence type="ECO:0000256" key="4">
    <source>
        <dbReference type="ARBA" id="ARBA00022475"/>
    </source>
</evidence>
<dbReference type="InterPro" id="IPR003661">
    <property type="entry name" value="HisK_dim/P_dom"/>
</dbReference>
<dbReference type="Pfam" id="PF02518">
    <property type="entry name" value="HATPase_c"/>
    <property type="match status" value="1"/>
</dbReference>
<keyword evidence="8" id="KW-0547">Nucleotide-binding</keyword>
<evidence type="ECO:0000259" key="16">
    <source>
        <dbReference type="PROSITE" id="PS50109"/>
    </source>
</evidence>
<dbReference type="SMART" id="SM00388">
    <property type="entry name" value="HisKA"/>
    <property type="match status" value="1"/>
</dbReference>
<reference evidence="18 19" key="1">
    <citation type="submission" date="2020-07" db="EMBL/GenBank/DDBJ databases">
        <title>Vallitalea guaymasensis genome.</title>
        <authorList>
            <person name="Postec A."/>
        </authorList>
    </citation>
    <scope>NUCLEOTIDE SEQUENCE [LARGE SCALE GENOMIC DNA]</scope>
    <source>
        <strain evidence="18 19">Ra1766G1</strain>
    </source>
</reference>
<dbReference type="InterPro" id="IPR003660">
    <property type="entry name" value="HAMP_dom"/>
</dbReference>
<dbReference type="SUPFAM" id="SSF47384">
    <property type="entry name" value="Homodimeric domain of signal transducing histidine kinase"/>
    <property type="match status" value="1"/>
</dbReference>
<evidence type="ECO:0000256" key="7">
    <source>
        <dbReference type="ARBA" id="ARBA00022692"/>
    </source>
</evidence>
<evidence type="ECO:0000259" key="17">
    <source>
        <dbReference type="PROSITE" id="PS50885"/>
    </source>
</evidence>
<keyword evidence="10" id="KW-0067">ATP-binding</keyword>
<dbReference type="InterPro" id="IPR036097">
    <property type="entry name" value="HisK_dim/P_sf"/>
</dbReference>
<comment type="catalytic activity">
    <reaction evidence="1">
        <text>ATP + protein L-histidine = ADP + protein N-phospho-L-histidine.</text>
        <dbReference type="EC" id="2.7.13.3"/>
    </reaction>
</comment>
<dbReference type="KEGG" id="vgu:HYG85_05845"/>
<feature type="coiled-coil region" evidence="14">
    <location>
        <begin position="234"/>
        <end position="264"/>
    </location>
</feature>
<dbReference type="InterPro" id="IPR005467">
    <property type="entry name" value="His_kinase_dom"/>
</dbReference>
<dbReference type="PROSITE" id="PS50109">
    <property type="entry name" value="HIS_KIN"/>
    <property type="match status" value="1"/>
</dbReference>
<feature type="domain" description="HAMP" evidence="17">
    <location>
        <begin position="189"/>
        <end position="242"/>
    </location>
</feature>
<keyword evidence="6" id="KW-0808">Transferase</keyword>
<evidence type="ECO:0000256" key="13">
    <source>
        <dbReference type="ARBA" id="ARBA00023136"/>
    </source>
</evidence>
<dbReference type="EC" id="2.7.13.3" evidence="3"/>
<dbReference type="CDD" id="cd00082">
    <property type="entry name" value="HisKA"/>
    <property type="match status" value="1"/>
</dbReference>
<evidence type="ECO:0000256" key="2">
    <source>
        <dbReference type="ARBA" id="ARBA00004651"/>
    </source>
</evidence>
<dbReference type="InterPro" id="IPR003594">
    <property type="entry name" value="HATPase_dom"/>
</dbReference>
<evidence type="ECO:0000256" key="5">
    <source>
        <dbReference type="ARBA" id="ARBA00022553"/>
    </source>
</evidence>
<evidence type="ECO:0000256" key="3">
    <source>
        <dbReference type="ARBA" id="ARBA00012438"/>
    </source>
</evidence>
<proteinExistence type="predicted"/>
<dbReference type="InterPro" id="IPR036890">
    <property type="entry name" value="HATPase_C_sf"/>
</dbReference>
<keyword evidence="9 18" id="KW-0418">Kinase</keyword>
<dbReference type="CDD" id="cd00075">
    <property type="entry name" value="HATPase"/>
    <property type="match status" value="1"/>
</dbReference>
<dbReference type="PANTHER" id="PTHR45528">
    <property type="entry name" value="SENSOR HISTIDINE KINASE CPXA"/>
    <property type="match status" value="1"/>
</dbReference>
<keyword evidence="12" id="KW-0902">Two-component regulatory system</keyword>
<keyword evidence="13 15" id="KW-0472">Membrane</keyword>
<organism evidence="18 19">
    <name type="scientific">Vallitalea guaymasensis</name>
    <dbReference type="NCBI Taxonomy" id="1185412"/>
    <lineage>
        <taxon>Bacteria</taxon>
        <taxon>Bacillati</taxon>
        <taxon>Bacillota</taxon>
        <taxon>Clostridia</taxon>
        <taxon>Lachnospirales</taxon>
        <taxon>Vallitaleaceae</taxon>
        <taxon>Vallitalea</taxon>
    </lineage>
</organism>
<dbReference type="GO" id="GO:0005524">
    <property type="term" value="F:ATP binding"/>
    <property type="evidence" value="ECO:0007669"/>
    <property type="project" value="UniProtKB-KW"/>
</dbReference>
<sequence length="490" mass="57023">MRISVKHKLTIFIIFLLLINLVIISILTMNGIRTNQIKEYERYLKESSKTANLYIRERYLASDIEDFETFYIKQAYDLTIEIERVLGIHTIIFDNQGRQIGNEVFKELKNEYEDIITKALDNKIVYKKIVDKIIYAAPVYDFNGQIGVMQLEYNLYLQKSFNEDTWKLFVKFGLISIIVTFIIGRVFFINIVNRIKRLKKSVKLIEEGQYDISSILIKSKDEFGELSTGIQAMSSQIQQNIKQLSDEKAKLQLALEHVQKLEKKQKEFIGNITHEFKTPITVIKAQIDLMNLYKDDNNLVDKSNIIVNNELKRLNQMVEKVLHLSSLEKYDFELEKHKIDTHVLLKEIIDKLKGKASKYGIEFYYQLEPCQVYMDRESFMMIFINLMDNAIKYNVSNGKIKVTSNVKKGVNRIEIADTGIGIPDEHKKRVFEPFYTVDKNKSKKLSGTGLGLSLVKKMLEKQNATICILDSERGTVFQVNIPLSKKEKNM</sequence>
<keyword evidence="5" id="KW-0597">Phosphoprotein</keyword>
<dbReference type="GO" id="GO:0005886">
    <property type="term" value="C:plasma membrane"/>
    <property type="evidence" value="ECO:0007669"/>
    <property type="project" value="UniProtKB-SubCell"/>
</dbReference>
<evidence type="ECO:0000256" key="6">
    <source>
        <dbReference type="ARBA" id="ARBA00022679"/>
    </source>
</evidence>
<evidence type="ECO:0000256" key="1">
    <source>
        <dbReference type="ARBA" id="ARBA00000085"/>
    </source>
</evidence>
<dbReference type="Pfam" id="PF00512">
    <property type="entry name" value="HisKA"/>
    <property type="match status" value="1"/>
</dbReference>
<feature type="transmembrane region" description="Helical" evidence="15">
    <location>
        <begin position="168"/>
        <end position="192"/>
    </location>
</feature>